<dbReference type="InterPro" id="IPR050266">
    <property type="entry name" value="AB_hydrolase_sf"/>
</dbReference>
<reference evidence="2" key="1">
    <citation type="journal article" date="2021" name="Nat. Commun.">
        <title>Genetic determinants of endophytism in the Arabidopsis root mycobiome.</title>
        <authorList>
            <person name="Mesny F."/>
            <person name="Miyauchi S."/>
            <person name="Thiergart T."/>
            <person name="Pickel B."/>
            <person name="Atanasova L."/>
            <person name="Karlsson M."/>
            <person name="Huettel B."/>
            <person name="Barry K.W."/>
            <person name="Haridas S."/>
            <person name="Chen C."/>
            <person name="Bauer D."/>
            <person name="Andreopoulos W."/>
            <person name="Pangilinan J."/>
            <person name="LaButti K."/>
            <person name="Riley R."/>
            <person name="Lipzen A."/>
            <person name="Clum A."/>
            <person name="Drula E."/>
            <person name="Henrissat B."/>
            <person name="Kohler A."/>
            <person name="Grigoriev I.V."/>
            <person name="Martin F.M."/>
            <person name="Hacquard S."/>
        </authorList>
    </citation>
    <scope>NUCLEOTIDE SEQUENCE</scope>
    <source>
        <strain evidence="2">MPI-SDFR-AT-0073</strain>
    </source>
</reference>
<dbReference type="Gene3D" id="3.40.50.1820">
    <property type="entry name" value="alpha/beta hydrolase"/>
    <property type="match status" value="1"/>
</dbReference>
<dbReference type="Pfam" id="PF12697">
    <property type="entry name" value="Abhydrolase_6"/>
    <property type="match status" value="1"/>
</dbReference>
<dbReference type="InterPro" id="IPR000073">
    <property type="entry name" value="AB_hydrolase_1"/>
</dbReference>
<organism evidence="2 3">
    <name type="scientific">Truncatella angustata</name>
    <dbReference type="NCBI Taxonomy" id="152316"/>
    <lineage>
        <taxon>Eukaryota</taxon>
        <taxon>Fungi</taxon>
        <taxon>Dikarya</taxon>
        <taxon>Ascomycota</taxon>
        <taxon>Pezizomycotina</taxon>
        <taxon>Sordariomycetes</taxon>
        <taxon>Xylariomycetidae</taxon>
        <taxon>Amphisphaeriales</taxon>
        <taxon>Sporocadaceae</taxon>
        <taxon>Truncatella</taxon>
    </lineage>
</organism>
<comment type="caution">
    <text evidence="2">The sequence shown here is derived from an EMBL/GenBank/DDBJ whole genome shotgun (WGS) entry which is preliminary data.</text>
</comment>
<evidence type="ECO:0000313" key="2">
    <source>
        <dbReference type="EMBL" id="KAH6658472.1"/>
    </source>
</evidence>
<gene>
    <name evidence="2" type="ORF">BKA67DRAFT_656661</name>
</gene>
<dbReference type="Proteomes" id="UP000758603">
    <property type="component" value="Unassembled WGS sequence"/>
</dbReference>
<dbReference type="AlphaFoldDB" id="A0A9P9A0K0"/>
<dbReference type="PANTHER" id="PTHR43798">
    <property type="entry name" value="MONOACYLGLYCEROL LIPASE"/>
    <property type="match status" value="1"/>
</dbReference>
<dbReference type="InterPro" id="IPR029058">
    <property type="entry name" value="AB_hydrolase_fold"/>
</dbReference>
<evidence type="ECO:0000313" key="3">
    <source>
        <dbReference type="Proteomes" id="UP000758603"/>
    </source>
</evidence>
<name>A0A9P9A0K0_9PEZI</name>
<protein>
    <submittedName>
        <fullName evidence="2">AHL acylase</fullName>
    </submittedName>
</protein>
<dbReference type="PANTHER" id="PTHR43798:SF33">
    <property type="entry name" value="HYDROLASE, PUTATIVE (AFU_ORTHOLOGUE AFUA_2G14860)-RELATED"/>
    <property type="match status" value="1"/>
</dbReference>
<proteinExistence type="predicted"/>
<sequence>MSNPSEPRPAPTLVETSYGRVAYRSFGSGSLPPVFCIHGNSSSRHIFKPVLLNQNITSTRRVIAVDLPGHGESDDAKDPAHTYTMPAYAKACVEVLNKLDISEVVLVGWSLGGHIAVEILPLFSGVKGIVIVGSLLVPIWGKPLDDERTRWNMREDLSDEELTAFSKRATGGPWEQWMAESAIRTDSKARRVLFTNLGCGDCSDQQKLAAETNVPLAVVVGTDEPHLDNNKIKGLKYGNLWSGKVIEIQNGKHCPVWEKPADFNPVLEKFLGDVAA</sequence>
<accession>A0A9P9A0K0</accession>
<dbReference type="GeneID" id="70135867"/>
<dbReference type="RefSeq" id="XP_045962706.1">
    <property type="nucleotide sequence ID" value="XM_046106976.1"/>
</dbReference>
<dbReference type="PRINTS" id="PR00111">
    <property type="entry name" value="ABHYDROLASE"/>
</dbReference>
<dbReference type="SUPFAM" id="SSF53474">
    <property type="entry name" value="alpha/beta-Hydrolases"/>
    <property type="match status" value="1"/>
</dbReference>
<evidence type="ECO:0000259" key="1">
    <source>
        <dbReference type="Pfam" id="PF12697"/>
    </source>
</evidence>
<dbReference type="OrthoDB" id="8119704at2759"/>
<keyword evidence="3" id="KW-1185">Reference proteome</keyword>
<dbReference type="EMBL" id="JAGPXC010000002">
    <property type="protein sequence ID" value="KAH6658472.1"/>
    <property type="molecule type" value="Genomic_DNA"/>
</dbReference>
<dbReference type="GO" id="GO:0016020">
    <property type="term" value="C:membrane"/>
    <property type="evidence" value="ECO:0007669"/>
    <property type="project" value="TreeGrafter"/>
</dbReference>
<feature type="domain" description="AB hydrolase-1" evidence="1">
    <location>
        <begin position="34"/>
        <end position="264"/>
    </location>
</feature>